<dbReference type="AlphaFoldDB" id="A0A9P6A5C1"/>
<organism evidence="1 2">
    <name type="scientific">Pleurotus eryngii</name>
    <name type="common">Boletus of the steppes</name>
    <dbReference type="NCBI Taxonomy" id="5323"/>
    <lineage>
        <taxon>Eukaryota</taxon>
        <taxon>Fungi</taxon>
        <taxon>Dikarya</taxon>
        <taxon>Basidiomycota</taxon>
        <taxon>Agaricomycotina</taxon>
        <taxon>Agaricomycetes</taxon>
        <taxon>Agaricomycetidae</taxon>
        <taxon>Agaricales</taxon>
        <taxon>Pleurotineae</taxon>
        <taxon>Pleurotaceae</taxon>
        <taxon>Pleurotus</taxon>
    </lineage>
</organism>
<evidence type="ECO:0000313" key="1">
    <source>
        <dbReference type="EMBL" id="KAF9497506.1"/>
    </source>
</evidence>
<protein>
    <submittedName>
        <fullName evidence="1">Uncharacterized protein</fullName>
    </submittedName>
</protein>
<dbReference type="EMBL" id="MU154543">
    <property type="protein sequence ID" value="KAF9497506.1"/>
    <property type="molecule type" value="Genomic_DNA"/>
</dbReference>
<dbReference type="Proteomes" id="UP000807025">
    <property type="component" value="Unassembled WGS sequence"/>
</dbReference>
<sequence length="72" mass="7854">MCVTGSSDDGSTDRAFVARSRDILPQRTGADDIIAMRGGSILAPWRAVCEALFTSTKLTVKGRHNNDCREVR</sequence>
<gene>
    <name evidence="1" type="ORF">BDN71DRAFT_1444667</name>
</gene>
<reference evidence="1" key="1">
    <citation type="submission" date="2020-11" db="EMBL/GenBank/DDBJ databases">
        <authorList>
            <consortium name="DOE Joint Genome Institute"/>
            <person name="Ahrendt S."/>
            <person name="Riley R."/>
            <person name="Andreopoulos W."/>
            <person name="Labutti K."/>
            <person name="Pangilinan J."/>
            <person name="Ruiz-Duenas F.J."/>
            <person name="Barrasa J.M."/>
            <person name="Sanchez-Garcia M."/>
            <person name="Camarero S."/>
            <person name="Miyauchi S."/>
            <person name="Serrano A."/>
            <person name="Linde D."/>
            <person name="Babiker R."/>
            <person name="Drula E."/>
            <person name="Ayuso-Fernandez I."/>
            <person name="Pacheco R."/>
            <person name="Padilla G."/>
            <person name="Ferreira P."/>
            <person name="Barriuso J."/>
            <person name="Kellner H."/>
            <person name="Castanera R."/>
            <person name="Alfaro M."/>
            <person name="Ramirez L."/>
            <person name="Pisabarro A.G."/>
            <person name="Kuo A."/>
            <person name="Tritt A."/>
            <person name="Lipzen A."/>
            <person name="He G."/>
            <person name="Yan M."/>
            <person name="Ng V."/>
            <person name="Cullen D."/>
            <person name="Martin F."/>
            <person name="Rosso M.-N."/>
            <person name="Henrissat B."/>
            <person name="Hibbett D."/>
            <person name="Martinez A.T."/>
            <person name="Grigoriev I.V."/>
        </authorList>
    </citation>
    <scope>NUCLEOTIDE SEQUENCE</scope>
    <source>
        <strain evidence="1">ATCC 90797</strain>
    </source>
</reference>
<keyword evidence="2" id="KW-1185">Reference proteome</keyword>
<proteinExistence type="predicted"/>
<accession>A0A9P6A5C1</accession>
<evidence type="ECO:0000313" key="2">
    <source>
        <dbReference type="Proteomes" id="UP000807025"/>
    </source>
</evidence>
<comment type="caution">
    <text evidence="1">The sequence shown here is derived from an EMBL/GenBank/DDBJ whole genome shotgun (WGS) entry which is preliminary data.</text>
</comment>
<name>A0A9P6A5C1_PLEER</name>